<dbReference type="Proteomes" id="UP000521199">
    <property type="component" value="Unassembled WGS sequence"/>
</dbReference>
<evidence type="ECO:0000256" key="9">
    <source>
        <dbReference type="ARBA" id="ARBA00093467"/>
    </source>
</evidence>
<sequence length="851" mass="93070">MSVRQTPAMARRRAAKAAANSAPAAPAVVHVEPESAEGRTRRERLNNWFKSRGWKVQPFQREVWAAWAAGKSGLLHAPTGSGKTLAVWGAALLAATLPKKKPAKDAPRLKILWITPLRALAADTEQNLRAPLDALGLQWTIGTRTGDSGTKQRDLARKGLVDALITTPESLALLLTYADTQPVLAGLEGIVVDEWHELLGNKRGVLLELCLARVKKIAPKLRIWGISATLGNLDEARDALIPDGSDAVLVRGTSPQKLALETLVPDNVVRFPWAGHLGMKQLPAVLARIYAANSTLLFTNVRSAAELWHQALSSVWLEDPSTLALHHGSLDRGLRREVEDGLRAGRLRCVIATSSLDLGVDFAAVDQVIQLGSPKSIARLLQRAGRSGHRPGERSRLINVPTHALELIEFAAARDALNAGRIEARHPLRLSLDVLAQHLVTLALGGGFEADDALAEIRTTHAFRDITPLQWQAVLDFIVRGGEALQHYPDYRRVEIADDGRYLLADRRVALRHRLSVGTIASDGSLRVKYMKGGDLGSIEEQFVGRMKPGDRFLFAGRALELVTLKDMTAYVRIAKGKGDAIVPRWQGSRMPLSTELAHGVQALIAGEHDAADDLAAVLPLLDLQARISHRPARDEFLVEVVKRRDGQHVFLYPFAGRQVHEGLAAMLAARLGKATANSFSFAINDYGLVLSPAKRIVVDEPLLRSILSADDLVDGIRAGLNLSELARRRFRDIARVAGLLPPSLPGRTPRSMRQLQASSGLLFDVLTQHDPGHLLLDQAFREVLDAELDIVHLRTTLDAIASRRLVLLQPDTLSPLSFPLWAEGFRGALSTEDWRTRVERAAAELEAKYG</sequence>
<evidence type="ECO:0000259" key="11">
    <source>
        <dbReference type="PROSITE" id="PS51192"/>
    </source>
</evidence>
<proteinExistence type="inferred from homology"/>
<evidence type="ECO:0000256" key="4">
    <source>
        <dbReference type="ARBA" id="ARBA00022806"/>
    </source>
</evidence>
<dbReference type="InterPro" id="IPR027417">
    <property type="entry name" value="P-loop_NTPase"/>
</dbReference>
<dbReference type="InterPro" id="IPR045628">
    <property type="entry name" value="Lhr_WH_dom"/>
</dbReference>
<dbReference type="GO" id="GO:0006281">
    <property type="term" value="P:DNA repair"/>
    <property type="evidence" value="ECO:0007669"/>
    <property type="project" value="UniProtKB-KW"/>
</dbReference>
<keyword evidence="7" id="KW-0234">DNA repair</keyword>
<dbReference type="InterPro" id="IPR026362">
    <property type="entry name" value="DEXH_lig_assoc"/>
</dbReference>
<dbReference type="Pfam" id="PF08494">
    <property type="entry name" value="DEAD_assoc"/>
    <property type="match status" value="1"/>
</dbReference>
<dbReference type="PANTHER" id="PTHR47962:SF3">
    <property type="entry name" value="LARGE ATP-DEPENDENT HELICASE-RELATED PROTEIN"/>
    <property type="match status" value="1"/>
</dbReference>
<keyword evidence="4 13" id="KW-0347">Helicase</keyword>
<feature type="region of interest" description="Disordered" evidence="10">
    <location>
        <begin position="1"/>
        <end position="23"/>
    </location>
</feature>
<reference evidence="13 14" key="1">
    <citation type="submission" date="2020-08" db="EMBL/GenBank/DDBJ databases">
        <title>Genomic Encyclopedia of Type Strains, Phase IV (KMG-IV): sequencing the most valuable type-strain genomes for metagenomic binning, comparative biology and taxonomic classification.</title>
        <authorList>
            <person name="Goeker M."/>
        </authorList>
    </citation>
    <scope>NUCLEOTIDE SEQUENCE [LARGE SCALE GENOMIC DNA]</scope>
    <source>
        <strain evidence="13 14">DSM 24163</strain>
    </source>
</reference>
<dbReference type="Pfam" id="PF00270">
    <property type="entry name" value="DEAD"/>
    <property type="match status" value="1"/>
</dbReference>
<dbReference type="Pfam" id="PF19306">
    <property type="entry name" value="WHD_Lhr"/>
    <property type="match status" value="1"/>
</dbReference>
<dbReference type="PANTHER" id="PTHR47962">
    <property type="entry name" value="ATP-DEPENDENT HELICASE LHR-RELATED-RELATED"/>
    <property type="match status" value="1"/>
</dbReference>
<keyword evidence="3 13" id="KW-0378">Hydrolase</keyword>
<keyword evidence="2" id="KW-0227">DNA damage</keyword>
<evidence type="ECO:0000256" key="5">
    <source>
        <dbReference type="ARBA" id="ARBA00022840"/>
    </source>
</evidence>
<dbReference type="Gene3D" id="3.40.50.300">
    <property type="entry name" value="P-loop containing nucleotide triphosphate hydrolases"/>
    <property type="match status" value="2"/>
</dbReference>
<dbReference type="EMBL" id="JACHHP010000002">
    <property type="protein sequence ID" value="MBB5207749.1"/>
    <property type="molecule type" value="Genomic_DNA"/>
</dbReference>
<evidence type="ECO:0000256" key="1">
    <source>
        <dbReference type="ARBA" id="ARBA00022741"/>
    </source>
</evidence>
<keyword evidence="14" id="KW-1185">Reference proteome</keyword>
<dbReference type="EC" id="3.6.4.-" evidence="13"/>
<dbReference type="SUPFAM" id="SSF52540">
    <property type="entry name" value="P-loop containing nucleoside triphosphate hydrolases"/>
    <property type="match status" value="1"/>
</dbReference>
<evidence type="ECO:0000256" key="7">
    <source>
        <dbReference type="ARBA" id="ARBA00023204"/>
    </source>
</evidence>
<accession>A0A7W8D4H3</accession>
<comment type="similarity">
    <text evidence="9">Belongs to the Lhr helicase family. Lhr-Core subfamily.</text>
</comment>
<name>A0A7W8D4H3_9GAMM</name>
<evidence type="ECO:0000313" key="14">
    <source>
        <dbReference type="Proteomes" id="UP000521199"/>
    </source>
</evidence>
<keyword evidence="6" id="KW-0238">DNA-binding</keyword>
<dbReference type="InterPro" id="IPR014001">
    <property type="entry name" value="Helicase_ATP-bd"/>
</dbReference>
<dbReference type="NCBIfam" id="TIGR04121">
    <property type="entry name" value="DEXH_lig_assoc"/>
    <property type="match status" value="1"/>
</dbReference>
<organism evidence="13 14">
    <name type="scientific">Chiayiivirga flava</name>
    <dbReference type="NCBI Taxonomy" id="659595"/>
    <lineage>
        <taxon>Bacteria</taxon>
        <taxon>Pseudomonadati</taxon>
        <taxon>Pseudomonadota</taxon>
        <taxon>Gammaproteobacteria</taxon>
        <taxon>Lysobacterales</taxon>
        <taxon>Lysobacteraceae</taxon>
        <taxon>Chiayiivirga</taxon>
    </lineage>
</organism>
<dbReference type="GO" id="GO:0016887">
    <property type="term" value="F:ATP hydrolysis activity"/>
    <property type="evidence" value="ECO:0007669"/>
    <property type="project" value="TreeGrafter"/>
</dbReference>
<dbReference type="GO" id="GO:0004386">
    <property type="term" value="F:helicase activity"/>
    <property type="evidence" value="ECO:0007669"/>
    <property type="project" value="UniProtKB-KW"/>
</dbReference>
<evidence type="ECO:0000256" key="3">
    <source>
        <dbReference type="ARBA" id="ARBA00022801"/>
    </source>
</evidence>
<dbReference type="InterPro" id="IPR013701">
    <property type="entry name" value="Lhr-like_DEAD/DEAH_assoc"/>
</dbReference>
<dbReference type="InterPro" id="IPR001650">
    <property type="entry name" value="Helicase_C-like"/>
</dbReference>
<dbReference type="GO" id="GO:0005524">
    <property type="term" value="F:ATP binding"/>
    <property type="evidence" value="ECO:0007669"/>
    <property type="project" value="UniProtKB-KW"/>
</dbReference>
<gene>
    <name evidence="13" type="ORF">HNQ52_001278</name>
</gene>
<dbReference type="SMART" id="SM00490">
    <property type="entry name" value="HELICc"/>
    <property type="match status" value="1"/>
</dbReference>
<comment type="caution">
    <text evidence="13">The sequence shown here is derived from an EMBL/GenBank/DDBJ whole genome shotgun (WGS) entry which is preliminary data.</text>
</comment>
<dbReference type="PIRSF" id="PIRSF037307">
    <property type="entry name" value="Lhr-like_helic_prd"/>
    <property type="match status" value="1"/>
</dbReference>
<dbReference type="PROSITE" id="PS51194">
    <property type="entry name" value="HELICASE_CTER"/>
    <property type="match status" value="1"/>
</dbReference>
<dbReference type="InterPro" id="IPR052511">
    <property type="entry name" value="ATP-dep_Helicase"/>
</dbReference>
<evidence type="ECO:0000259" key="12">
    <source>
        <dbReference type="PROSITE" id="PS51194"/>
    </source>
</evidence>
<keyword evidence="5" id="KW-0067">ATP-binding</keyword>
<evidence type="ECO:0000256" key="6">
    <source>
        <dbReference type="ARBA" id="ARBA00023125"/>
    </source>
</evidence>
<protein>
    <submittedName>
        <fullName evidence="13">ATP-dependent Lhr-like helicase</fullName>
        <ecNumber evidence="13">3.6.4.-</ecNumber>
    </submittedName>
</protein>
<dbReference type="GO" id="GO:0003677">
    <property type="term" value="F:DNA binding"/>
    <property type="evidence" value="ECO:0007669"/>
    <property type="project" value="UniProtKB-KW"/>
</dbReference>
<dbReference type="Pfam" id="PF00271">
    <property type="entry name" value="Helicase_C"/>
    <property type="match status" value="1"/>
</dbReference>
<dbReference type="InterPro" id="IPR011545">
    <property type="entry name" value="DEAD/DEAH_box_helicase_dom"/>
</dbReference>
<feature type="domain" description="Helicase ATP-binding" evidence="11">
    <location>
        <begin position="64"/>
        <end position="235"/>
    </location>
</feature>
<evidence type="ECO:0000313" key="13">
    <source>
        <dbReference type="EMBL" id="MBB5207749.1"/>
    </source>
</evidence>
<keyword evidence="1" id="KW-0547">Nucleotide-binding</keyword>
<keyword evidence="8" id="KW-0413">Isomerase</keyword>
<evidence type="ECO:0000256" key="10">
    <source>
        <dbReference type="SAM" id="MobiDB-lite"/>
    </source>
</evidence>
<dbReference type="AlphaFoldDB" id="A0A7W8D4H3"/>
<dbReference type="InterPro" id="IPR017170">
    <property type="entry name" value="Lhr-like"/>
</dbReference>
<evidence type="ECO:0000256" key="8">
    <source>
        <dbReference type="ARBA" id="ARBA00023235"/>
    </source>
</evidence>
<dbReference type="SMART" id="SM00487">
    <property type="entry name" value="DEXDc"/>
    <property type="match status" value="1"/>
</dbReference>
<evidence type="ECO:0000256" key="2">
    <source>
        <dbReference type="ARBA" id="ARBA00022763"/>
    </source>
</evidence>
<dbReference type="PROSITE" id="PS51192">
    <property type="entry name" value="HELICASE_ATP_BIND_1"/>
    <property type="match status" value="1"/>
</dbReference>
<feature type="domain" description="Helicase C-terminal" evidence="12">
    <location>
        <begin position="281"/>
        <end position="443"/>
    </location>
</feature>
<dbReference type="CDD" id="cd18796">
    <property type="entry name" value="SF2_C_LHR"/>
    <property type="match status" value="1"/>
</dbReference>